<keyword evidence="5" id="KW-1017">Isopeptide bond</keyword>
<evidence type="ECO:0000256" key="16">
    <source>
        <dbReference type="ARBA" id="ARBA00046705"/>
    </source>
</evidence>
<dbReference type="Ensembl" id="ENSFALT00000009058.2">
    <property type="protein sequence ID" value="ENSFALP00000009019.2"/>
    <property type="gene ID" value="ENSFALG00000008649.2"/>
</dbReference>
<dbReference type="STRING" id="59894.ENSFALP00000009019"/>
<keyword evidence="8" id="KW-0479">Metal-binding</keyword>
<comment type="subunit">
    <text evidence="16">Homodimer, and heterodimer with OIP5/MIS18B. Identified in a complex containing MIS18A, OIP5/MIS18B, MIS18BP1, RBBP7 and RBBP4.</text>
</comment>
<evidence type="ECO:0000256" key="9">
    <source>
        <dbReference type="ARBA" id="ARBA00022776"/>
    </source>
</evidence>
<evidence type="ECO:0000256" key="12">
    <source>
        <dbReference type="ARBA" id="ARBA00023242"/>
    </source>
</evidence>
<gene>
    <name evidence="19" type="primary">LOC101814994</name>
</gene>
<evidence type="ECO:0000256" key="5">
    <source>
        <dbReference type="ARBA" id="ARBA00022499"/>
    </source>
</evidence>
<evidence type="ECO:0000256" key="8">
    <source>
        <dbReference type="ARBA" id="ARBA00022723"/>
    </source>
</evidence>
<evidence type="ECO:0000256" key="10">
    <source>
        <dbReference type="ARBA" id="ARBA00022833"/>
    </source>
</evidence>
<keyword evidence="6" id="KW-0597">Phosphoprotein</keyword>
<evidence type="ECO:0000256" key="11">
    <source>
        <dbReference type="ARBA" id="ARBA00022843"/>
    </source>
</evidence>
<evidence type="ECO:0000256" key="14">
    <source>
        <dbReference type="ARBA" id="ARBA00023328"/>
    </source>
</evidence>
<dbReference type="GO" id="GO:0000785">
    <property type="term" value="C:chromatin"/>
    <property type="evidence" value="ECO:0007669"/>
    <property type="project" value="TreeGrafter"/>
</dbReference>
<dbReference type="PROSITE" id="PS51793">
    <property type="entry name" value="MIS18"/>
    <property type="match status" value="1"/>
</dbReference>
<keyword evidence="10" id="KW-0862">Zinc</keyword>
<keyword evidence="4" id="KW-0158">Chromosome</keyword>
<feature type="region of interest" description="Disordered" evidence="17">
    <location>
        <begin position="39"/>
        <end position="124"/>
    </location>
</feature>
<dbReference type="GeneTree" id="ENSGT00940000154267"/>
<evidence type="ECO:0000256" key="6">
    <source>
        <dbReference type="ARBA" id="ARBA00022553"/>
    </source>
</evidence>
<dbReference type="InterPro" id="IPR004910">
    <property type="entry name" value="Yippee/Mis18/Cereblon"/>
</dbReference>
<keyword evidence="7" id="KW-0132">Cell division</keyword>
<comment type="function">
    <text evidence="1">Required for recruitment of CENPA to centromeres and normal chromosome segregation during mitosis.</text>
</comment>
<dbReference type="Proteomes" id="UP000016665">
    <property type="component" value="Chromosome 2"/>
</dbReference>
<dbReference type="eggNOG" id="ENOG502S9R8">
    <property type="taxonomic scope" value="Eukaryota"/>
</dbReference>
<reference evidence="19" key="2">
    <citation type="submission" date="2025-08" db="UniProtKB">
        <authorList>
            <consortium name="Ensembl"/>
        </authorList>
    </citation>
    <scope>IDENTIFICATION</scope>
</reference>
<dbReference type="PANTHER" id="PTHR16431">
    <property type="entry name" value="NEUROGENIC PROTEIN MASTERMIND"/>
    <property type="match status" value="1"/>
</dbReference>
<proteinExistence type="predicted"/>
<dbReference type="HOGENOM" id="CLU_2190039_0_0_1"/>
<dbReference type="GO" id="GO:0046872">
    <property type="term" value="F:metal ion binding"/>
    <property type="evidence" value="ECO:0007669"/>
    <property type="project" value="UniProtKB-KW"/>
</dbReference>
<evidence type="ECO:0000256" key="3">
    <source>
        <dbReference type="ARBA" id="ARBA00004584"/>
    </source>
</evidence>
<reference evidence="19" key="3">
    <citation type="submission" date="2025-09" db="UniProtKB">
        <authorList>
            <consortium name="Ensembl"/>
        </authorList>
    </citation>
    <scope>IDENTIFICATION</scope>
</reference>
<dbReference type="GO" id="GO:0007059">
    <property type="term" value="P:chromosome segregation"/>
    <property type="evidence" value="ECO:0007669"/>
    <property type="project" value="TreeGrafter"/>
</dbReference>
<sequence>MRCDLTTNASYIRVYWNKHTLRFGSVTTRGPNAPRAVRGDAGAAIGGRAVPGRAPGAVRERPSAGGRSRAEPQERFLAKPQERFRGGPRRAGCSGPDPRSGRFRAGPQERFRGSPRPAGGCSGAVSGVTAASSAGDSKAMSGSGAAAAPSAGGRDTMALCRELESSQSLLEPGGGRAEQQQEQRELQAGAAPMPMVFMCGGCRRPVGDTTSWEFNDEESGCIVLRSAATSVAVDPERKLSMLPGEYGCMVETLFCSGCSRTLGSIYRCTPRHLDYKRDLFCFSVDSVESYILGTAEKQAVIHEEPLTLESRAIFQEELQKVDMIIRALETKLSTIESRVAALHRPV</sequence>
<feature type="region of interest" description="Disordered" evidence="17">
    <location>
        <begin position="133"/>
        <end position="152"/>
    </location>
</feature>
<organism evidence="19 20">
    <name type="scientific">Ficedula albicollis</name>
    <name type="common">Collared flycatcher</name>
    <name type="synonym">Muscicapa albicollis</name>
    <dbReference type="NCBI Taxonomy" id="59894"/>
    <lineage>
        <taxon>Eukaryota</taxon>
        <taxon>Metazoa</taxon>
        <taxon>Chordata</taxon>
        <taxon>Craniata</taxon>
        <taxon>Vertebrata</taxon>
        <taxon>Euteleostomi</taxon>
        <taxon>Archelosauria</taxon>
        <taxon>Archosauria</taxon>
        <taxon>Dinosauria</taxon>
        <taxon>Saurischia</taxon>
        <taxon>Theropoda</taxon>
        <taxon>Coelurosauria</taxon>
        <taxon>Aves</taxon>
        <taxon>Neognathae</taxon>
        <taxon>Neoaves</taxon>
        <taxon>Telluraves</taxon>
        <taxon>Australaves</taxon>
        <taxon>Passeriformes</taxon>
        <taxon>Muscicapidae</taxon>
        <taxon>Ficedula</taxon>
    </lineage>
</organism>
<evidence type="ECO:0000256" key="7">
    <source>
        <dbReference type="ARBA" id="ARBA00022618"/>
    </source>
</evidence>
<dbReference type="GO" id="GO:0034080">
    <property type="term" value="P:CENP-A containing chromatin assembly"/>
    <property type="evidence" value="ECO:0007669"/>
    <property type="project" value="TreeGrafter"/>
</dbReference>
<dbReference type="GO" id="GO:0051301">
    <property type="term" value="P:cell division"/>
    <property type="evidence" value="ECO:0007669"/>
    <property type="project" value="UniProtKB-KW"/>
</dbReference>
<keyword evidence="12" id="KW-0539">Nucleus</keyword>
<dbReference type="AlphaFoldDB" id="U3K1W5"/>
<evidence type="ECO:0000313" key="20">
    <source>
        <dbReference type="Proteomes" id="UP000016665"/>
    </source>
</evidence>
<comment type="subcellular location">
    <subcellularLocation>
        <location evidence="3">Chromosome</location>
        <location evidence="3">Centromere</location>
    </subcellularLocation>
    <subcellularLocation>
        <location evidence="2">Nucleus</location>
    </subcellularLocation>
</comment>
<evidence type="ECO:0000256" key="13">
    <source>
        <dbReference type="ARBA" id="ARBA00023306"/>
    </source>
</evidence>
<keyword evidence="11" id="KW-0832">Ubl conjugation</keyword>
<accession>U3K1W5</accession>
<protein>
    <recommendedName>
        <fullName evidence="15">Protein Mis18-alpha</fullName>
    </recommendedName>
</protein>
<dbReference type="GO" id="GO:0005634">
    <property type="term" value="C:nucleus"/>
    <property type="evidence" value="ECO:0007669"/>
    <property type="project" value="UniProtKB-SubCell"/>
</dbReference>
<keyword evidence="20" id="KW-1185">Reference proteome</keyword>
<evidence type="ECO:0000256" key="2">
    <source>
        <dbReference type="ARBA" id="ARBA00004123"/>
    </source>
</evidence>
<feature type="compositionally biased region" description="Low complexity" evidence="17">
    <location>
        <begin position="39"/>
        <end position="57"/>
    </location>
</feature>
<evidence type="ECO:0000313" key="19">
    <source>
        <dbReference type="Ensembl" id="ENSFALP00000009019.2"/>
    </source>
</evidence>
<evidence type="ECO:0000256" key="17">
    <source>
        <dbReference type="SAM" id="MobiDB-lite"/>
    </source>
</evidence>
<feature type="compositionally biased region" description="Basic and acidic residues" evidence="17">
    <location>
        <begin position="58"/>
        <end position="85"/>
    </location>
</feature>
<keyword evidence="14" id="KW-0137">Centromere</keyword>
<evidence type="ECO:0000256" key="4">
    <source>
        <dbReference type="ARBA" id="ARBA00022454"/>
    </source>
</evidence>
<dbReference type="GO" id="GO:0000775">
    <property type="term" value="C:chromosome, centromeric region"/>
    <property type="evidence" value="ECO:0007669"/>
    <property type="project" value="UniProtKB-SubCell"/>
</dbReference>
<dbReference type="Pfam" id="PF03226">
    <property type="entry name" value="Yippee-Mis18"/>
    <property type="match status" value="1"/>
</dbReference>
<keyword evidence="9" id="KW-0498">Mitosis</keyword>
<evidence type="ECO:0000256" key="15">
    <source>
        <dbReference type="ARBA" id="ARBA00039650"/>
    </source>
</evidence>
<reference evidence="19 20" key="1">
    <citation type="journal article" date="2012" name="Nature">
        <title>The genomic landscape of species divergence in Ficedula flycatchers.</title>
        <authorList>
            <person name="Ellegren H."/>
            <person name="Smeds L."/>
            <person name="Burri R."/>
            <person name="Olason P.I."/>
            <person name="Backstrom N."/>
            <person name="Kawakami T."/>
            <person name="Kunstner A."/>
            <person name="Makinen H."/>
            <person name="Nadachowska-Brzyska K."/>
            <person name="Qvarnstrom A."/>
            <person name="Uebbing S."/>
            <person name="Wolf J.B."/>
        </authorList>
    </citation>
    <scope>NUCLEOTIDE SEQUENCE [LARGE SCALE GENOMIC DNA]</scope>
</reference>
<name>U3K1W5_FICAL</name>
<feature type="region of interest" description="Disordered" evidence="17">
    <location>
        <begin position="167"/>
        <end position="186"/>
    </location>
</feature>
<evidence type="ECO:0000256" key="1">
    <source>
        <dbReference type="ARBA" id="ARBA00003694"/>
    </source>
</evidence>
<dbReference type="PANTHER" id="PTHR16431:SF2">
    <property type="entry name" value="PROTEIN MIS18-ALPHA"/>
    <property type="match status" value="1"/>
</dbReference>
<feature type="domain" description="Mis18" evidence="18">
    <location>
        <begin position="194"/>
        <end position="292"/>
    </location>
</feature>
<keyword evidence="13" id="KW-0131">Cell cycle</keyword>
<evidence type="ECO:0000259" key="18">
    <source>
        <dbReference type="PROSITE" id="PS51793"/>
    </source>
</evidence>
<dbReference type="InterPro" id="IPR034752">
    <property type="entry name" value="Mis18"/>
</dbReference>